<evidence type="ECO:0000313" key="2">
    <source>
        <dbReference type="Proteomes" id="UP000765509"/>
    </source>
</evidence>
<comment type="caution">
    <text evidence="1">The sequence shown here is derived from an EMBL/GenBank/DDBJ whole genome shotgun (WGS) entry which is preliminary data.</text>
</comment>
<reference evidence="1" key="1">
    <citation type="submission" date="2021-03" db="EMBL/GenBank/DDBJ databases">
        <title>Draft genome sequence of rust myrtle Austropuccinia psidii MF-1, a brazilian biotype.</title>
        <authorList>
            <person name="Quecine M.C."/>
            <person name="Pachon D.M.R."/>
            <person name="Bonatelli M.L."/>
            <person name="Correr F.H."/>
            <person name="Franceschini L.M."/>
            <person name="Leite T.F."/>
            <person name="Margarido G.R.A."/>
            <person name="Almeida C.A."/>
            <person name="Ferrarezi J.A."/>
            <person name="Labate C.A."/>
        </authorList>
    </citation>
    <scope>NUCLEOTIDE SEQUENCE</scope>
    <source>
        <strain evidence="1">MF-1</strain>
    </source>
</reference>
<sequence length="130" mass="14507">MSSSDCCYGSCFEDFINAFPTEEVERMIFGDPSPTLRNTSLLDWALALTRDPSSPPALASFSRDTSPALLEGVPEPSMAFYAFIEGKYDSRLFVPDPFNYFLGNGTSTSSSGESMRTHPVFKRKHHPYFL</sequence>
<accession>A0A9Q3J050</accession>
<keyword evidence="2" id="KW-1185">Reference proteome</keyword>
<dbReference type="Proteomes" id="UP000765509">
    <property type="component" value="Unassembled WGS sequence"/>
</dbReference>
<dbReference type="AlphaFoldDB" id="A0A9Q3J050"/>
<proteinExistence type="predicted"/>
<gene>
    <name evidence="1" type="ORF">O181_092853</name>
</gene>
<organism evidence="1 2">
    <name type="scientific">Austropuccinia psidii MF-1</name>
    <dbReference type="NCBI Taxonomy" id="1389203"/>
    <lineage>
        <taxon>Eukaryota</taxon>
        <taxon>Fungi</taxon>
        <taxon>Dikarya</taxon>
        <taxon>Basidiomycota</taxon>
        <taxon>Pucciniomycotina</taxon>
        <taxon>Pucciniomycetes</taxon>
        <taxon>Pucciniales</taxon>
        <taxon>Sphaerophragmiaceae</taxon>
        <taxon>Austropuccinia</taxon>
    </lineage>
</organism>
<name>A0A9Q3J050_9BASI</name>
<protein>
    <submittedName>
        <fullName evidence="1">Uncharacterized protein</fullName>
    </submittedName>
</protein>
<evidence type="ECO:0000313" key="1">
    <source>
        <dbReference type="EMBL" id="MBW0553138.1"/>
    </source>
</evidence>
<dbReference type="EMBL" id="AVOT02059459">
    <property type="protein sequence ID" value="MBW0553138.1"/>
    <property type="molecule type" value="Genomic_DNA"/>
</dbReference>